<dbReference type="GO" id="GO:0005576">
    <property type="term" value="C:extracellular region"/>
    <property type="evidence" value="ECO:0007669"/>
    <property type="project" value="TreeGrafter"/>
</dbReference>
<dbReference type="InterPro" id="IPR051455">
    <property type="entry name" value="Bact_solute-bind_prot3"/>
</dbReference>
<feature type="domain" description="Solute-binding protein family 3/N-terminal" evidence="5">
    <location>
        <begin position="93"/>
        <end position="323"/>
    </location>
</feature>
<evidence type="ECO:0000256" key="3">
    <source>
        <dbReference type="ARBA" id="ARBA00022729"/>
    </source>
</evidence>
<dbReference type="SUPFAM" id="SSF53850">
    <property type="entry name" value="Periplasmic binding protein-like II"/>
    <property type="match status" value="1"/>
</dbReference>
<dbReference type="GO" id="GO:0030288">
    <property type="term" value="C:outer membrane-bounded periplasmic space"/>
    <property type="evidence" value="ECO:0007669"/>
    <property type="project" value="TreeGrafter"/>
</dbReference>
<dbReference type="PANTHER" id="PTHR30085">
    <property type="entry name" value="AMINO ACID ABC TRANSPORTER PERMEASE"/>
    <property type="match status" value="1"/>
</dbReference>
<dbReference type="EMBL" id="FODD01000003">
    <property type="protein sequence ID" value="SEN24067.1"/>
    <property type="molecule type" value="Genomic_DNA"/>
</dbReference>
<evidence type="ECO:0000256" key="4">
    <source>
        <dbReference type="SAM" id="MobiDB-lite"/>
    </source>
</evidence>
<keyword evidence="2" id="KW-0813">Transport</keyword>
<dbReference type="Pfam" id="PF00497">
    <property type="entry name" value="SBP_bac_3"/>
    <property type="match status" value="1"/>
</dbReference>
<proteinExistence type="inferred from homology"/>
<evidence type="ECO:0000256" key="2">
    <source>
        <dbReference type="ARBA" id="ARBA00022448"/>
    </source>
</evidence>
<feature type="region of interest" description="Disordered" evidence="4">
    <location>
        <begin position="64"/>
        <end position="84"/>
    </location>
</feature>
<dbReference type="PANTHER" id="PTHR30085:SF6">
    <property type="entry name" value="ABC TRANSPORTER GLUTAMINE-BINDING PROTEIN GLNH"/>
    <property type="match status" value="1"/>
</dbReference>
<keyword evidence="3" id="KW-0732">Signal</keyword>
<organism evidence="6 7">
    <name type="scientific">Actinacidiphila rubida</name>
    <dbReference type="NCBI Taxonomy" id="310780"/>
    <lineage>
        <taxon>Bacteria</taxon>
        <taxon>Bacillati</taxon>
        <taxon>Actinomycetota</taxon>
        <taxon>Actinomycetes</taxon>
        <taxon>Kitasatosporales</taxon>
        <taxon>Streptomycetaceae</taxon>
        <taxon>Actinacidiphila</taxon>
    </lineage>
</organism>
<dbReference type="SMART" id="SM00062">
    <property type="entry name" value="PBPb"/>
    <property type="match status" value="1"/>
</dbReference>
<dbReference type="STRING" id="310780.SAMN05216267_100319"/>
<dbReference type="Gene3D" id="3.40.190.10">
    <property type="entry name" value="Periplasmic binding protein-like II"/>
    <property type="match status" value="2"/>
</dbReference>
<protein>
    <submittedName>
        <fullName evidence="6">Amino acid ABC transporter substrate-binding protein, PAAT family</fullName>
    </submittedName>
</protein>
<evidence type="ECO:0000256" key="1">
    <source>
        <dbReference type="ARBA" id="ARBA00010333"/>
    </source>
</evidence>
<comment type="similarity">
    <text evidence="1">Belongs to the bacterial solute-binding protein 3 family.</text>
</comment>
<name>A0A1H8EYW0_9ACTN</name>
<evidence type="ECO:0000313" key="7">
    <source>
        <dbReference type="Proteomes" id="UP000181951"/>
    </source>
</evidence>
<keyword evidence="7" id="KW-1185">Reference proteome</keyword>
<sequence length="337" mass="35948">MSGWGYLRGRRLWRRRGWGGVAAMAAVCTLAIGGTLTPLGDRGPISRGAATPLTTARYASAPQQAHDNCDASLDPSTGPTDGPAVERIRQRGRLKVGVDQNSYLWGFRDPATGQLAGFDIDLVHALARSILGDPDAVQFLTVPTSQRIPLIKNGTVDMVVRTMTINCQRVDDPKNPVAFSTPYFEAGQQILAPEGSSVTGFDDSLQGKTVCTARGSTGEQTLEGNRHGASILLVDNQLDCLVRLQLGLADAVFTDNALAAGQAAQDPSVHLVGHPVTDEPYGVAMNTGEPDLVRKVNAVLAAYRSGGADSEWMTSYRRWLAQDLPGLTGPPAPKYRQ</sequence>
<dbReference type="AlphaFoldDB" id="A0A1H8EYW0"/>
<dbReference type="Proteomes" id="UP000181951">
    <property type="component" value="Unassembled WGS sequence"/>
</dbReference>
<reference evidence="6 7" key="1">
    <citation type="submission" date="2016-10" db="EMBL/GenBank/DDBJ databases">
        <authorList>
            <person name="de Groot N.N."/>
        </authorList>
    </citation>
    <scope>NUCLEOTIDE SEQUENCE [LARGE SCALE GENOMIC DNA]</scope>
    <source>
        <strain evidence="6 7">CGMCC 4.2026</strain>
    </source>
</reference>
<dbReference type="InterPro" id="IPR001638">
    <property type="entry name" value="Solute-binding_3/MltF_N"/>
</dbReference>
<accession>A0A1H8EYW0</accession>
<gene>
    <name evidence="6" type="ORF">SAMN05216267_100319</name>
</gene>
<dbReference type="GO" id="GO:0006865">
    <property type="term" value="P:amino acid transport"/>
    <property type="evidence" value="ECO:0007669"/>
    <property type="project" value="TreeGrafter"/>
</dbReference>
<dbReference type="CDD" id="cd13690">
    <property type="entry name" value="PBP2_GluB"/>
    <property type="match status" value="1"/>
</dbReference>
<evidence type="ECO:0000259" key="5">
    <source>
        <dbReference type="SMART" id="SM00062"/>
    </source>
</evidence>
<evidence type="ECO:0000313" key="6">
    <source>
        <dbReference type="EMBL" id="SEN24067.1"/>
    </source>
</evidence>